<feature type="compositionally biased region" description="Basic and acidic residues" evidence="1">
    <location>
        <begin position="47"/>
        <end position="57"/>
    </location>
</feature>
<feature type="compositionally biased region" description="Acidic residues" evidence="1">
    <location>
        <begin position="58"/>
        <end position="68"/>
    </location>
</feature>
<evidence type="ECO:0000256" key="1">
    <source>
        <dbReference type="SAM" id="MobiDB-lite"/>
    </source>
</evidence>
<accession>A0A1Q2YF14</accession>
<reference evidence="2 3" key="1">
    <citation type="submission" date="2016-08" db="EMBL/GenBank/DDBJ databases">
        <title>Whole genome shotgun sequence of Pichia membranifaciens KS47-1.</title>
        <authorList>
            <person name="Konishi M."/>
            <person name="Ishida M."/>
            <person name="Arakawa T."/>
            <person name="Kato Y."/>
            <person name="Horiuchi J."/>
        </authorList>
    </citation>
    <scope>NUCLEOTIDE SEQUENCE [LARGE SCALE GENOMIC DNA]</scope>
    <source>
        <strain evidence="2 3">KS47-1</strain>
    </source>
</reference>
<protein>
    <submittedName>
        <fullName evidence="2">Uncharacterized protein</fullName>
    </submittedName>
</protein>
<name>A0A1Q2YF14_9ASCO</name>
<keyword evidence="3" id="KW-1185">Reference proteome</keyword>
<dbReference type="Proteomes" id="UP000186136">
    <property type="component" value="Unassembled WGS sequence"/>
</dbReference>
<organism evidence="2 3">
    <name type="scientific">Pichia membranifaciens</name>
    <dbReference type="NCBI Taxonomy" id="4926"/>
    <lineage>
        <taxon>Eukaryota</taxon>
        <taxon>Fungi</taxon>
        <taxon>Dikarya</taxon>
        <taxon>Ascomycota</taxon>
        <taxon>Saccharomycotina</taxon>
        <taxon>Pichiomycetes</taxon>
        <taxon>Pichiales</taxon>
        <taxon>Pichiaceae</taxon>
        <taxon>Pichia</taxon>
    </lineage>
</organism>
<evidence type="ECO:0000313" key="3">
    <source>
        <dbReference type="Proteomes" id="UP000186136"/>
    </source>
</evidence>
<comment type="caution">
    <text evidence="2">The sequence shown here is derived from an EMBL/GenBank/DDBJ whole genome shotgun (WGS) entry which is preliminary data.</text>
</comment>
<sequence length="229" mass="26236">MLGRYKFILKHRLPLSVPRYPTFQSPIYRRWNSSSGSASSIVQESKNNSDKEPKESAENELLETETETGIENVHSAEKIERHQNVKPEFLSFPWENAEKENHSVDEELPWASNTETEAEPILETDSADPSKSELILAPLRKKSSPIERLTPRKSVSHRADRSSGVNFQIERDYKNLMQFKYNVSSDDFINIIEELKPSTPVVTVKQLTELSLNLDKSFRRRGSGFEGRG</sequence>
<dbReference type="OrthoDB" id="5392646at2759"/>
<gene>
    <name evidence="2" type="ORF">PMKS-001553</name>
</gene>
<evidence type="ECO:0000313" key="2">
    <source>
        <dbReference type="EMBL" id="GAV28085.1"/>
    </source>
</evidence>
<feature type="region of interest" description="Disordered" evidence="1">
    <location>
        <begin position="31"/>
        <end position="70"/>
    </location>
</feature>
<proteinExistence type="predicted"/>
<dbReference type="EMBL" id="BDGI01000056">
    <property type="protein sequence ID" value="GAV28085.1"/>
    <property type="molecule type" value="Genomic_DNA"/>
</dbReference>
<dbReference type="AlphaFoldDB" id="A0A1Q2YF14"/>